<name>A0A067QN14_9AGAM</name>
<feature type="compositionally biased region" description="Low complexity" evidence="1">
    <location>
        <begin position="275"/>
        <end position="288"/>
    </location>
</feature>
<evidence type="ECO:0000313" key="3">
    <source>
        <dbReference type="Proteomes" id="UP000027265"/>
    </source>
</evidence>
<keyword evidence="3" id="KW-1185">Reference proteome</keyword>
<dbReference type="EMBL" id="KL197709">
    <property type="protein sequence ID" value="KDQ64011.1"/>
    <property type="molecule type" value="Genomic_DNA"/>
</dbReference>
<evidence type="ECO:0000256" key="1">
    <source>
        <dbReference type="SAM" id="MobiDB-lite"/>
    </source>
</evidence>
<dbReference type="HOGENOM" id="CLU_946852_0_0_1"/>
<sequence length="294" mass="31852">MNGYPYHPPDGYYYHPPPPGQYQLPQEHTICRPVSVPPQQQPEASPASSHPSGPTTYSSTPPVAGKVVEPALSGAHPPAPVSASMGQESISTSRKPFSAADLVQLARVANDMNVYSSKRGEVTVTWNKMADKLRELGLQHSTAVFRNKLESLLQWHDDEAKCPMAIRECLKGSAGITISALINQLASDKKKYKDKTDKEKLNWIEREVRPFATPLFGQFKPATGPPPHPPVVTARMSKHKGTLRDANAAATTTAVQSSNTTARQVDDSTSKHSTVKPVTTNATTVVPADENTDP</sequence>
<feature type="compositionally biased region" description="Polar residues" evidence="1">
    <location>
        <begin position="249"/>
        <end position="263"/>
    </location>
</feature>
<evidence type="ECO:0000313" key="2">
    <source>
        <dbReference type="EMBL" id="KDQ64011.1"/>
    </source>
</evidence>
<proteinExistence type="predicted"/>
<feature type="region of interest" description="Disordered" evidence="1">
    <location>
        <begin position="1"/>
        <end position="92"/>
    </location>
</feature>
<feature type="compositionally biased region" description="Low complexity" evidence="1">
    <location>
        <begin position="41"/>
        <end position="62"/>
    </location>
</feature>
<organism evidence="2 3">
    <name type="scientific">Jaapia argillacea MUCL 33604</name>
    <dbReference type="NCBI Taxonomy" id="933084"/>
    <lineage>
        <taxon>Eukaryota</taxon>
        <taxon>Fungi</taxon>
        <taxon>Dikarya</taxon>
        <taxon>Basidiomycota</taxon>
        <taxon>Agaricomycotina</taxon>
        <taxon>Agaricomycetes</taxon>
        <taxon>Agaricomycetidae</taxon>
        <taxon>Jaapiales</taxon>
        <taxon>Jaapiaceae</taxon>
        <taxon>Jaapia</taxon>
    </lineage>
</organism>
<dbReference type="OrthoDB" id="2995401at2759"/>
<accession>A0A067QN14</accession>
<gene>
    <name evidence="2" type="ORF">JAAARDRAFT_187396</name>
</gene>
<dbReference type="InParanoid" id="A0A067QN14"/>
<feature type="compositionally biased region" description="Low complexity" evidence="1">
    <location>
        <begin position="1"/>
        <end position="14"/>
    </location>
</feature>
<reference evidence="3" key="1">
    <citation type="journal article" date="2014" name="Proc. Natl. Acad. Sci. U.S.A.">
        <title>Extensive sampling of basidiomycete genomes demonstrates inadequacy of the white-rot/brown-rot paradigm for wood decay fungi.</title>
        <authorList>
            <person name="Riley R."/>
            <person name="Salamov A.A."/>
            <person name="Brown D.W."/>
            <person name="Nagy L.G."/>
            <person name="Floudas D."/>
            <person name="Held B.W."/>
            <person name="Levasseur A."/>
            <person name="Lombard V."/>
            <person name="Morin E."/>
            <person name="Otillar R."/>
            <person name="Lindquist E.A."/>
            <person name="Sun H."/>
            <person name="LaButti K.M."/>
            <person name="Schmutz J."/>
            <person name="Jabbour D."/>
            <person name="Luo H."/>
            <person name="Baker S.E."/>
            <person name="Pisabarro A.G."/>
            <person name="Walton J.D."/>
            <person name="Blanchette R.A."/>
            <person name="Henrissat B."/>
            <person name="Martin F."/>
            <person name="Cullen D."/>
            <person name="Hibbett D.S."/>
            <person name="Grigoriev I.V."/>
        </authorList>
    </citation>
    <scope>NUCLEOTIDE SEQUENCE [LARGE SCALE GENOMIC DNA]</scope>
    <source>
        <strain evidence="3">MUCL 33604</strain>
    </source>
</reference>
<dbReference type="AlphaFoldDB" id="A0A067QN14"/>
<feature type="region of interest" description="Disordered" evidence="1">
    <location>
        <begin position="238"/>
        <end position="294"/>
    </location>
</feature>
<dbReference type="Proteomes" id="UP000027265">
    <property type="component" value="Unassembled WGS sequence"/>
</dbReference>
<protein>
    <submittedName>
        <fullName evidence="2">Uncharacterized protein</fullName>
    </submittedName>
</protein>